<sequence>MSLSERPKIVPTPETDPMMRPRSPRPHLETSKDHQPRLRPTTKILPVTEPRLFNYYVFADMADQLHEIIEAGGTLDDSDSEADSDYELPPQTYHREGNELPKDRIRWYNEEVQRAAREIEWGDLDTVHENDNLFGLMALPPSESEPELDPDLDSPSRQLKEELSQMSQSEGPRIIREYEEEQEDYLLPNMPTHDEVLLFIANGPAIDSNNPHVDDSSTQRPDAQLDAQPVAQPGTRKRKRVVAVEIPPRRKR</sequence>
<feature type="region of interest" description="Disordered" evidence="1">
    <location>
        <begin position="138"/>
        <end position="170"/>
    </location>
</feature>
<dbReference type="GeneID" id="25362923"/>
<evidence type="ECO:0000313" key="2">
    <source>
        <dbReference type="EMBL" id="KER00891.1"/>
    </source>
</evidence>
<reference evidence="2 3" key="1">
    <citation type="journal article" date="2014" name="BMC Genomics">
        <title>Genome sequencing of four Aureobasidium pullulans varieties: biotechnological potential, stress tolerance, and description of new species.</title>
        <authorList>
            <person name="Gostin Ar C."/>
            <person name="Ohm R.A."/>
            <person name="Kogej T."/>
            <person name="Sonjak S."/>
            <person name="Turk M."/>
            <person name="Zajc J."/>
            <person name="Zalar P."/>
            <person name="Grube M."/>
            <person name="Sun H."/>
            <person name="Han J."/>
            <person name="Sharma A."/>
            <person name="Chiniquy J."/>
            <person name="Ngan C.Y."/>
            <person name="Lipzen A."/>
            <person name="Barry K."/>
            <person name="Grigoriev I.V."/>
            <person name="Gunde-Cimerman N."/>
        </authorList>
    </citation>
    <scope>NUCLEOTIDE SEQUENCE [LARGE SCALE GENOMIC DNA]</scope>
    <source>
        <strain evidence="2 3">EXF-2481</strain>
    </source>
</reference>
<protein>
    <submittedName>
        <fullName evidence="2">Uncharacterized protein</fullName>
    </submittedName>
</protein>
<feature type="compositionally biased region" description="Acidic residues" evidence="1">
    <location>
        <begin position="76"/>
        <end position="86"/>
    </location>
</feature>
<feature type="region of interest" description="Disordered" evidence="1">
    <location>
        <begin position="74"/>
        <end position="99"/>
    </location>
</feature>
<accession>A0A074YT80</accession>
<evidence type="ECO:0000313" key="3">
    <source>
        <dbReference type="Proteomes" id="UP000030641"/>
    </source>
</evidence>
<feature type="region of interest" description="Disordered" evidence="1">
    <location>
        <begin position="1"/>
        <end position="40"/>
    </location>
</feature>
<dbReference type="Proteomes" id="UP000030641">
    <property type="component" value="Unassembled WGS sequence"/>
</dbReference>
<name>A0A074YT80_AURSE</name>
<dbReference type="EMBL" id="KL584749">
    <property type="protein sequence ID" value="KER00891.1"/>
    <property type="molecule type" value="Genomic_DNA"/>
</dbReference>
<organism evidence="2 3">
    <name type="scientific">Aureobasidium subglaciale (strain EXF-2481)</name>
    <name type="common">Aureobasidium pullulans var. subglaciale</name>
    <dbReference type="NCBI Taxonomy" id="1043005"/>
    <lineage>
        <taxon>Eukaryota</taxon>
        <taxon>Fungi</taxon>
        <taxon>Dikarya</taxon>
        <taxon>Ascomycota</taxon>
        <taxon>Pezizomycotina</taxon>
        <taxon>Dothideomycetes</taxon>
        <taxon>Dothideomycetidae</taxon>
        <taxon>Dothideales</taxon>
        <taxon>Saccotheciaceae</taxon>
        <taxon>Aureobasidium</taxon>
    </lineage>
</organism>
<feature type="compositionally biased region" description="Basic and acidic residues" evidence="1">
    <location>
        <begin position="26"/>
        <end position="36"/>
    </location>
</feature>
<dbReference type="InParanoid" id="A0A074YT80"/>
<dbReference type="RefSeq" id="XP_013349378.1">
    <property type="nucleotide sequence ID" value="XM_013493924.1"/>
</dbReference>
<gene>
    <name evidence="2" type="ORF">AUEXF2481DRAFT_25170</name>
</gene>
<feature type="region of interest" description="Disordered" evidence="1">
    <location>
        <begin position="202"/>
        <end position="252"/>
    </location>
</feature>
<dbReference type="AlphaFoldDB" id="A0A074YT80"/>
<dbReference type="OrthoDB" id="3894706at2759"/>
<proteinExistence type="predicted"/>
<keyword evidence="3" id="KW-1185">Reference proteome</keyword>
<evidence type="ECO:0000256" key="1">
    <source>
        <dbReference type="SAM" id="MobiDB-lite"/>
    </source>
</evidence>
<dbReference type="HOGENOM" id="CLU_1204570_0_0_1"/>